<dbReference type="FunCoup" id="E0V8V8">
    <property type="interactions" value="391"/>
</dbReference>
<dbReference type="SMART" id="SM00612">
    <property type="entry name" value="Kelch"/>
    <property type="match status" value="6"/>
</dbReference>
<dbReference type="STRING" id="121224.E0V8V8"/>
<dbReference type="RefSeq" id="XP_002422552.1">
    <property type="nucleotide sequence ID" value="XM_002422507.1"/>
</dbReference>
<feature type="domain" description="BTB" evidence="5">
    <location>
        <begin position="39"/>
        <end position="106"/>
    </location>
</feature>
<dbReference type="EMBL" id="DS234986">
    <property type="protein sequence ID" value="EEB09814.1"/>
    <property type="molecule type" value="Genomic_DNA"/>
</dbReference>
<dbReference type="GeneID" id="8233290"/>
<dbReference type="PANTHER" id="PTHR45632">
    <property type="entry name" value="LD33804P"/>
    <property type="match status" value="1"/>
</dbReference>
<evidence type="ECO:0000256" key="1">
    <source>
        <dbReference type="ARBA" id="ARBA00013699"/>
    </source>
</evidence>
<dbReference type="VEuPathDB" id="VectorBase:PHUM000260"/>
<reference evidence="6" key="2">
    <citation type="submission" date="2007-04" db="EMBL/GenBank/DDBJ databases">
        <title>The genome of the human body louse.</title>
        <authorList>
            <consortium name="The Human Body Louse Genome Consortium"/>
            <person name="Kirkness E."/>
            <person name="Walenz B."/>
            <person name="Hass B."/>
            <person name="Bruggner R."/>
            <person name="Strausberg R."/>
        </authorList>
    </citation>
    <scope>NUCLEOTIDE SEQUENCE</scope>
    <source>
        <strain evidence="6">USDA</strain>
    </source>
</reference>
<dbReference type="Proteomes" id="UP000009046">
    <property type="component" value="Unassembled WGS sequence"/>
</dbReference>
<dbReference type="EnsemblMetazoa" id="PHUM000260-RA">
    <property type="protein sequence ID" value="PHUM000260-PA"/>
    <property type="gene ID" value="PHUM000260"/>
</dbReference>
<dbReference type="Gene3D" id="2.120.10.80">
    <property type="entry name" value="Kelch-type beta propeller"/>
    <property type="match status" value="1"/>
</dbReference>
<reference evidence="7" key="3">
    <citation type="submission" date="2020-05" db="UniProtKB">
        <authorList>
            <consortium name="EnsemblMetazoa"/>
        </authorList>
    </citation>
    <scope>IDENTIFICATION</scope>
    <source>
        <strain evidence="7">USDA</strain>
    </source>
</reference>
<dbReference type="InterPro" id="IPR006652">
    <property type="entry name" value="Kelch_1"/>
</dbReference>
<evidence type="ECO:0000256" key="4">
    <source>
        <dbReference type="ARBA" id="ARBA00043912"/>
    </source>
</evidence>
<dbReference type="Pfam" id="PF07707">
    <property type="entry name" value="BACK"/>
    <property type="match status" value="1"/>
</dbReference>
<comment type="function">
    <text evidence="4">Probable substrate-specific adapter of an E3 ubiquitin-protein ligase complex which mediates the ubiquitination and subsequent proteasomal degradation of target proteins. May have a role in synapse differentiation and growth.</text>
</comment>
<dbReference type="SMART" id="SM00875">
    <property type="entry name" value="BACK"/>
    <property type="match status" value="1"/>
</dbReference>
<dbReference type="OrthoDB" id="45365at2759"/>
<proteinExistence type="predicted"/>
<dbReference type="PROSITE" id="PS50097">
    <property type="entry name" value="BTB"/>
    <property type="match status" value="1"/>
</dbReference>
<keyword evidence="3" id="KW-0677">Repeat</keyword>
<dbReference type="Pfam" id="PF24681">
    <property type="entry name" value="Kelch_KLHDC2_KLHL20_DRC7"/>
    <property type="match status" value="1"/>
</dbReference>
<dbReference type="UniPathway" id="UPA00143"/>
<reference evidence="6" key="1">
    <citation type="submission" date="2007-04" db="EMBL/GenBank/DDBJ databases">
        <title>Annotation of Pediculus humanus corporis strain USDA.</title>
        <authorList>
            <person name="Kirkness E."/>
            <person name="Hannick L."/>
            <person name="Hass B."/>
            <person name="Bruggner R."/>
            <person name="Lawson D."/>
            <person name="Bidwell S."/>
            <person name="Joardar V."/>
            <person name="Caler E."/>
            <person name="Walenz B."/>
            <person name="Inman J."/>
            <person name="Schobel S."/>
            <person name="Galinsky K."/>
            <person name="Amedeo P."/>
            <person name="Strausberg R."/>
        </authorList>
    </citation>
    <scope>NUCLEOTIDE SEQUENCE</scope>
    <source>
        <strain evidence="6">USDA</strain>
    </source>
</reference>
<dbReference type="InterPro" id="IPR015915">
    <property type="entry name" value="Kelch-typ_b-propeller"/>
</dbReference>
<dbReference type="Pfam" id="PF01344">
    <property type="entry name" value="Kelch_1"/>
    <property type="match status" value="1"/>
</dbReference>
<keyword evidence="2" id="KW-0880">Kelch repeat</keyword>
<name>E0V8V8_PEDHC</name>
<dbReference type="GO" id="GO:0016567">
    <property type="term" value="P:protein ubiquitination"/>
    <property type="evidence" value="ECO:0007669"/>
    <property type="project" value="UniProtKB-UniPathway"/>
</dbReference>
<dbReference type="InterPro" id="IPR017096">
    <property type="entry name" value="BTB-kelch_protein"/>
</dbReference>
<evidence type="ECO:0000256" key="2">
    <source>
        <dbReference type="ARBA" id="ARBA00022441"/>
    </source>
</evidence>
<gene>
    <name evidence="7" type="primary">8233290</name>
    <name evidence="6" type="ORF">Phum_PHUM000260</name>
</gene>
<dbReference type="KEGG" id="phu:Phum_PHUM000260"/>
<dbReference type="InterPro" id="IPR000210">
    <property type="entry name" value="BTB/POZ_dom"/>
</dbReference>
<dbReference type="GO" id="GO:0003779">
    <property type="term" value="F:actin binding"/>
    <property type="evidence" value="ECO:0007669"/>
    <property type="project" value="UniProtKB-KW"/>
</dbReference>
<evidence type="ECO:0000313" key="7">
    <source>
        <dbReference type="EnsemblMetazoa" id="PHUM000260-PA"/>
    </source>
</evidence>
<organism>
    <name type="scientific">Pediculus humanus subsp. corporis</name>
    <name type="common">Body louse</name>
    <dbReference type="NCBI Taxonomy" id="121224"/>
    <lineage>
        <taxon>Eukaryota</taxon>
        <taxon>Metazoa</taxon>
        <taxon>Ecdysozoa</taxon>
        <taxon>Arthropoda</taxon>
        <taxon>Hexapoda</taxon>
        <taxon>Insecta</taxon>
        <taxon>Pterygota</taxon>
        <taxon>Neoptera</taxon>
        <taxon>Paraneoptera</taxon>
        <taxon>Psocodea</taxon>
        <taxon>Troctomorpha</taxon>
        <taxon>Phthiraptera</taxon>
        <taxon>Anoplura</taxon>
        <taxon>Pediculidae</taxon>
        <taxon>Pediculus</taxon>
    </lineage>
</organism>
<dbReference type="CTD" id="8233290"/>
<dbReference type="Gene3D" id="3.30.710.10">
    <property type="entry name" value="Potassium Channel Kv1.1, Chain A"/>
    <property type="match status" value="1"/>
</dbReference>
<evidence type="ECO:0000259" key="5">
    <source>
        <dbReference type="PROSITE" id="PS50097"/>
    </source>
</evidence>
<protein>
    <recommendedName>
        <fullName evidence="1">Kelch-like protein diablo</fullName>
    </recommendedName>
</protein>
<dbReference type="AlphaFoldDB" id="E0V8V8"/>
<dbReference type="InterPro" id="IPR011705">
    <property type="entry name" value="BACK"/>
</dbReference>
<dbReference type="PIRSF" id="PIRSF037037">
    <property type="entry name" value="Kelch-like_protein_gigaxonin"/>
    <property type="match status" value="1"/>
</dbReference>
<dbReference type="SUPFAM" id="SSF117281">
    <property type="entry name" value="Kelch motif"/>
    <property type="match status" value="1"/>
</dbReference>
<dbReference type="SMART" id="SM00225">
    <property type="entry name" value="BTB"/>
    <property type="match status" value="1"/>
</dbReference>
<dbReference type="InParanoid" id="E0V8V8"/>
<evidence type="ECO:0000256" key="3">
    <source>
        <dbReference type="ARBA" id="ARBA00022737"/>
    </source>
</evidence>
<dbReference type="InterPro" id="IPR011333">
    <property type="entry name" value="SKP1/BTB/POZ_sf"/>
</dbReference>
<dbReference type="Pfam" id="PF00651">
    <property type="entry name" value="BTB"/>
    <property type="match status" value="1"/>
</dbReference>
<dbReference type="eggNOG" id="KOG1072">
    <property type="taxonomic scope" value="Eukaryota"/>
</dbReference>
<keyword evidence="8" id="KW-1185">Reference proteome</keyword>
<dbReference type="SUPFAM" id="SSF54695">
    <property type="entry name" value="POZ domain"/>
    <property type="match status" value="1"/>
</dbReference>
<sequence>MTKLHDPNRPLHIVHFESPSHTGTLLCGLQALRCKGLLIDVTLIAEGESFSAHKAVLASCSDYFRAMFTDAMKESRESEIKLNGVTAAGIRLLLDYAYTSRLALTLDNIQDVLSAASHVQVVALVEACSSYLQTQLDLDNCIDIATLAEIYSLPQLRKQVYRFMCAHLSEFSRSSDFQRLSPAQLEHLLACDFPVDCSETEVLNIVIQWIKRGGEKFQSAALKILRRVHFSEIPDQELESLLSIIQDSYLTRLIAMEACFQTKLIKNHSDVIPPLINSRGMELAVIKVGGFGLGGITNEVTYFLASSGKWRHLTSIPHVEQCNFGTAVLDNELYVVGGCFNQSLQENIHPFGFRYCPQANKWSTMAPMQRERCRFSLNVVAGKLYAVGGSNESEDDDGQEDICLCECYDPMTDSWEAVTPAVGNRSQHAGAAWPPNSPNCLFISGGLDRDMVLSSMQCYDKVNDRWENKAPMLSPRADHVMLTLDDKVYVCGGWREDEATGGRLLVDTIDAYHVSENRWETVTVVPAPRYHAGIVSIHKRIYFIGGFHSDSLFDRATASVDCYDLETNSWSSEEKYPQDVWEHTCITLYVPRCRDDMEVLPLSK</sequence>
<dbReference type="EMBL" id="AAZO01000007">
    <property type="status" value="NOT_ANNOTATED_CDS"/>
    <property type="molecule type" value="Genomic_DNA"/>
</dbReference>
<evidence type="ECO:0000313" key="6">
    <source>
        <dbReference type="EMBL" id="EEB09814.1"/>
    </source>
</evidence>
<accession>E0V8V8</accession>
<evidence type="ECO:0000313" key="8">
    <source>
        <dbReference type="Proteomes" id="UP000009046"/>
    </source>
</evidence>
<dbReference type="HOGENOM" id="CLU_004253_14_3_1"/>
<dbReference type="Gene3D" id="1.25.40.420">
    <property type="match status" value="1"/>
</dbReference>
<dbReference type="PANTHER" id="PTHR45632:SF3">
    <property type="entry name" value="KELCH-LIKE PROTEIN 32"/>
    <property type="match status" value="1"/>
</dbReference>
<dbReference type="OMA" id="PTNMRGM"/>